<reference evidence="2 3" key="1">
    <citation type="submission" date="2017-11" db="EMBL/GenBank/DDBJ databases">
        <title>Draft Genome Sequence of Methylobacter psychrotolerans Sph1T, an Obligate Methanotroph from Low-Temperature Environments.</title>
        <authorList>
            <person name="Oshkin I.Y."/>
            <person name="Miroshnikov K."/>
            <person name="Belova S.E."/>
            <person name="Korzhenkov A."/>
            <person name="Toshchakov S.V."/>
            <person name="Dedysh S.N."/>
        </authorList>
    </citation>
    <scope>NUCLEOTIDE SEQUENCE [LARGE SCALE GENOMIC DNA]</scope>
    <source>
        <strain evidence="2 3">Sph1</strain>
    </source>
</reference>
<protein>
    <recommendedName>
        <fullName evidence="1">Prolyl 4-hydroxylase alpha subunit Fe(2+) 2OG dioxygenase domain-containing protein</fullName>
    </recommendedName>
</protein>
<organism evidence="2 3">
    <name type="scientific">Methylovulum psychrotolerans</name>
    <dbReference type="NCBI Taxonomy" id="1704499"/>
    <lineage>
        <taxon>Bacteria</taxon>
        <taxon>Pseudomonadati</taxon>
        <taxon>Pseudomonadota</taxon>
        <taxon>Gammaproteobacteria</taxon>
        <taxon>Methylococcales</taxon>
        <taxon>Methylococcaceae</taxon>
        <taxon>Methylovulum</taxon>
    </lineage>
</organism>
<dbReference type="InterPro" id="IPR044862">
    <property type="entry name" value="Pro_4_hyd_alph_FE2OG_OXY"/>
</dbReference>
<proteinExistence type="predicted"/>
<feature type="domain" description="Prolyl 4-hydroxylase alpha subunit Fe(2+) 2OG dioxygenase" evidence="1">
    <location>
        <begin position="120"/>
        <end position="206"/>
    </location>
</feature>
<accession>A0A2S5CHA6</accession>
<dbReference type="Gene3D" id="2.60.120.620">
    <property type="entry name" value="q2cbj1_9rhob like domain"/>
    <property type="match status" value="1"/>
</dbReference>
<comment type="caution">
    <text evidence="2">The sequence shown here is derived from an EMBL/GenBank/DDBJ whole genome shotgun (WGS) entry which is preliminary data.</text>
</comment>
<gene>
    <name evidence="2" type="ORF">AADEFJLK_03952</name>
</gene>
<evidence type="ECO:0000313" key="2">
    <source>
        <dbReference type="EMBL" id="POZ50203.1"/>
    </source>
</evidence>
<dbReference type="Pfam" id="PF13640">
    <property type="entry name" value="2OG-FeII_Oxy_3"/>
    <property type="match status" value="1"/>
</dbReference>
<dbReference type="RefSeq" id="WP_103975494.1">
    <property type="nucleotide sequence ID" value="NZ_PGFZ01000013.1"/>
</dbReference>
<evidence type="ECO:0000313" key="3">
    <source>
        <dbReference type="Proteomes" id="UP000237423"/>
    </source>
</evidence>
<dbReference type="AlphaFoldDB" id="A0A2S5CHA6"/>
<evidence type="ECO:0000259" key="1">
    <source>
        <dbReference type="Pfam" id="PF13640"/>
    </source>
</evidence>
<sequence length="772" mass="85552">MPPITEQLFQLLQGVDCPGNYYTTGIIETFPPLIEVEGVGRVALPLLPAQVEPLVAAAERAPYGRGQETLVDTQVRRTWQIDAVRISLGGKHWQATLNSIVSRAAQGLGVDDGVVAELYKLLVYDTGSFFISHRDTEKAPGMFATLVIVLPSAYSGGELVVRHQQEEVKLDLRCTDPSEMAFAAFYADCQHEILPITEGCRLTLIYNLVRTNKKLPLPTPPDYRQEQHKVAVLLRQWAEQLADEQPKPYDDDDTYTEAPLPDKLLYLLEHAYTPAELSFAALKNGDAAIAEVLVAAAGQADCDIYLALASIEESGTAEYGGYDRYRRDYDLEPGEVEDSTETLGHWRRLDGSEPPLPQMPFAEYECCPPDAFADIEPDEVQFEEATGNAGASFERTYHCGALVIWPHSRYLAVVNQVGLCGAVPILQEFCQTLPAAGRLDTNTIIWQDAHRLAGYILRDWIPGTLGEHSRYNDANLTAFLECLYCLQDSGHSRQFWLEFASLGVYHRAYCASLVQIARLLPWPDVVDGLTRAISTSAEHHALEACAALLLNFSQAYPDQAGDLSPAANILLQALPGDIARFAHLPPWQYARITVNESLVADLLTGFSAIETVLAEKLLDYLLAWPELYKMDGLLIPAALNLTATAATAGLPAIVRLRDEVIAYLQARVAEDLTPPADWRRPSQLNCVCADCIGLSLFLDDPSEAKWRFKAAENRRQHIADTVKSNHCDVNLQTGKDGRPYTLICTKNQASYQRRVTQRQQDLETLQTLSVPL</sequence>
<dbReference type="PANTHER" id="PTHR33099:SF7">
    <property type="entry name" value="MYND-TYPE DOMAIN-CONTAINING PROTEIN"/>
    <property type="match status" value="1"/>
</dbReference>
<dbReference type="PANTHER" id="PTHR33099">
    <property type="entry name" value="FE2OG DIOXYGENASE DOMAIN-CONTAINING PROTEIN"/>
    <property type="match status" value="1"/>
</dbReference>
<dbReference type="Proteomes" id="UP000237423">
    <property type="component" value="Unassembled WGS sequence"/>
</dbReference>
<dbReference type="EMBL" id="PGFZ01000013">
    <property type="protein sequence ID" value="POZ50203.1"/>
    <property type="molecule type" value="Genomic_DNA"/>
</dbReference>
<name>A0A2S5CHA6_9GAMM</name>